<keyword evidence="4" id="KW-1133">Transmembrane helix</keyword>
<name>A0A8J2U7J7_9GAMM</name>
<evidence type="ECO:0000256" key="3">
    <source>
        <dbReference type="ARBA" id="ARBA00022679"/>
    </source>
</evidence>
<evidence type="ECO:0000256" key="2">
    <source>
        <dbReference type="ARBA" id="ARBA00022676"/>
    </source>
</evidence>
<feature type="transmembrane region" description="Helical" evidence="4">
    <location>
        <begin position="230"/>
        <end position="251"/>
    </location>
</feature>
<accession>A0A8J2U7J7</accession>
<sequence length="318" mass="35699">MDVSFIIPHKGREEMLLATLQSIFRLQRHEQQLEVVIVSQNSSTTDALEQLIAKHPIQLIRHQGNTISEMRNVGVTHATGDYLAFLDADVELSPNWLVVMLETMTQRPHTILVSAHQIEGPNAPPLEKIRTALSNAELDCSVTFLPGRNLFLKRETFARLGGFPEHLVTCEDYYFTERASRLGELFYTSAASYVHLGEDKVYKEMFYKEIWRGQSNLQSIKGRSIPMREWPSFVVPPALLALLICAIASLLLGLWPATVASLILFAIPVAAYSWRLKRLVGEAVSLSKVVQFYSMFFPARAIGTLSGALKEIKTTSHS</sequence>
<dbReference type="PANTHER" id="PTHR43179">
    <property type="entry name" value="RHAMNOSYLTRANSFERASE WBBL"/>
    <property type="match status" value="1"/>
</dbReference>
<keyword evidence="4" id="KW-0472">Membrane</keyword>
<dbReference type="RefSeq" id="WP_087506719.1">
    <property type="nucleotide sequence ID" value="NZ_BMDX01000016.1"/>
</dbReference>
<evidence type="ECO:0000259" key="5">
    <source>
        <dbReference type="Pfam" id="PF00535"/>
    </source>
</evidence>
<evidence type="ECO:0000313" key="7">
    <source>
        <dbReference type="Proteomes" id="UP000619743"/>
    </source>
</evidence>
<dbReference type="InterPro" id="IPR001173">
    <property type="entry name" value="Glyco_trans_2-like"/>
</dbReference>
<dbReference type="AlphaFoldDB" id="A0A8J2U7J7"/>
<proteinExistence type="inferred from homology"/>
<gene>
    <name evidence="6" type="ORF">GCM10011369_28120</name>
</gene>
<evidence type="ECO:0000256" key="1">
    <source>
        <dbReference type="ARBA" id="ARBA00006739"/>
    </source>
</evidence>
<evidence type="ECO:0000313" key="6">
    <source>
        <dbReference type="EMBL" id="GGA84439.1"/>
    </source>
</evidence>
<dbReference type="SUPFAM" id="SSF53448">
    <property type="entry name" value="Nucleotide-diphospho-sugar transferases"/>
    <property type="match status" value="1"/>
</dbReference>
<feature type="transmembrane region" description="Helical" evidence="4">
    <location>
        <begin position="257"/>
        <end position="274"/>
    </location>
</feature>
<protein>
    <recommendedName>
        <fullName evidence="5">Glycosyltransferase 2-like domain-containing protein</fullName>
    </recommendedName>
</protein>
<dbReference type="CDD" id="cd00761">
    <property type="entry name" value="Glyco_tranf_GTA_type"/>
    <property type="match status" value="1"/>
</dbReference>
<dbReference type="EMBL" id="BMDX01000016">
    <property type="protein sequence ID" value="GGA84439.1"/>
    <property type="molecule type" value="Genomic_DNA"/>
</dbReference>
<keyword evidence="4" id="KW-0812">Transmembrane</keyword>
<keyword evidence="3" id="KW-0808">Transferase</keyword>
<dbReference type="GO" id="GO:0016757">
    <property type="term" value="F:glycosyltransferase activity"/>
    <property type="evidence" value="ECO:0007669"/>
    <property type="project" value="UniProtKB-KW"/>
</dbReference>
<keyword evidence="2" id="KW-0328">Glycosyltransferase</keyword>
<dbReference type="Proteomes" id="UP000619743">
    <property type="component" value="Unassembled WGS sequence"/>
</dbReference>
<dbReference type="PANTHER" id="PTHR43179:SF12">
    <property type="entry name" value="GALACTOFURANOSYLTRANSFERASE GLFT2"/>
    <property type="match status" value="1"/>
</dbReference>
<keyword evidence="7" id="KW-1185">Reference proteome</keyword>
<evidence type="ECO:0000256" key="4">
    <source>
        <dbReference type="SAM" id="Phobius"/>
    </source>
</evidence>
<dbReference type="InterPro" id="IPR029044">
    <property type="entry name" value="Nucleotide-diphossugar_trans"/>
</dbReference>
<reference evidence="7" key="1">
    <citation type="journal article" date="2019" name="Int. J. Syst. Evol. Microbiol.">
        <title>The Global Catalogue of Microorganisms (GCM) 10K type strain sequencing project: providing services to taxonomists for standard genome sequencing and annotation.</title>
        <authorList>
            <consortium name="The Broad Institute Genomics Platform"/>
            <consortium name="The Broad Institute Genome Sequencing Center for Infectious Disease"/>
            <person name="Wu L."/>
            <person name="Ma J."/>
        </authorList>
    </citation>
    <scope>NUCLEOTIDE SEQUENCE [LARGE SCALE GENOMIC DNA]</scope>
    <source>
        <strain evidence="7">CGMCC 1.10130</strain>
    </source>
</reference>
<dbReference type="OrthoDB" id="9069044at2"/>
<dbReference type="Gene3D" id="3.90.550.10">
    <property type="entry name" value="Spore Coat Polysaccharide Biosynthesis Protein SpsA, Chain A"/>
    <property type="match status" value="1"/>
</dbReference>
<organism evidence="6 7">
    <name type="scientific">Neiella marina</name>
    <dbReference type="NCBI Taxonomy" id="508461"/>
    <lineage>
        <taxon>Bacteria</taxon>
        <taxon>Pseudomonadati</taxon>
        <taxon>Pseudomonadota</taxon>
        <taxon>Gammaproteobacteria</taxon>
        <taxon>Alteromonadales</taxon>
        <taxon>Echinimonadaceae</taxon>
        <taxon>Neiella</taxon>
    </lineage>
</organism>
<comment type="caution">
    <text evidence="6">The sequence shown here is derived from an EMBL/GenBank/DDBJ whole genome shotgun (WGS) entry which is preliminary data.</text>
</comment>
<comment type="similarity">
    <text evidence="1">Belongs to the glycosyltransferase 2 family.</text>
</comment>
<feature type="domain" description="Glycosyltransferase 2-like" evidence="5">
    <location>
        <begin position="4"/>
        <end position="156"/>
    </location>
</feature>
<dbReference type="Pfam" id="PF00535">
    <property type="entry name" value="Glycos_transf_2"/>
    <property type="match status" value="1"/>
</dbReference>